<keyword evidence="1" id="KW-1133">Transmembrane helix</keyword>
<feature type="transmembrane region" description="Helical" evidence="1">
    <location>
        <begin position="122"/>
        <end position="141"/>
    </location>
</feature>
<feature type="transmembrane region" description="Helical" evidence="1">
    <location>
        <begin position="147"/>
        <end position="170"/>
    </location>
</feature>
<keyword evidence="1" id="KW-0812">Transmembrane</keyword>
<feature type="transmembrane region" description="Helical" evidence="1">
    <location>
        <begin position="33"/>
        <end position="52"/>
    </location>
</feature>
<evidence type="ECO:0000313" key="2">
    <source>
        <dbReference type="EMBL" id="HGB35485.1"/>
    </source>
</evidence>
<dbReference type="SUPFAM" id="SSF103473">
    <property type="entry name" value="MFS general substrate transporter"/>
    <property type="match status" value="1"/>
</dbReference>
<comment type="caution">
    <text evidence="2">The sequence shown here is derived from an EMBL/GenBank/DDBJ whole genome shotgun (WGS) entry which is preliminary data.</text>
</comment>
<feature type="transmembrane region" description="Helical" evidence="1">
    <location>
        <begin position="191"/>
        <end position="213"/>
    </location>
</feature>
<feature type="transmembrane region" description="Helical" evidence="1">
    <location>
        <begin position="342"/>
        <end position="362"/>
    </location>
</feature>
<sequence>MMLKIIATILFYFGYGSYYILLRPRFVDLGASYFQILLIDSLPAFVALTSVFWGRLADVISRKLFLLLSSLGGIFVLLLGFSNQIYTLLFFLLLLSVFASIAIPVINSMFSYSEDTERTFALYLLAEALGWTLSGSIMGYFSKDPGLFKLGYIISGIAWTIGIIVFYQIYTDNLNFGSPSTSLFKVHFERGLIFLAVGTFFLEFGIVTSYGILSVKLYEVLGKSKFLYGIVWASIPAFLSALVSKFYGEVVKKLTPWRSLVLLSAAYFVNIAILALAKGYLMAFFWILPLWNFMYIALYSAVTRLSRENERATAFGFLNSTLNFAVFLSALSGILADKFGRLSSVVLGLVSILVSLVIFAKLNANVFRDYSKYALPQN</sequence>
<dbReference type="EMBL" id="DTGD01000046">
    <property type="protein sequence ID" value="HGB35485.1"/>
    <property type="molecule type" value="Genomic_DNA"/>
</dbReference>
<organism evidence="2">
    <name type="scientific">candidate division WOR-3 bacterium</name>
    <dbReference type="NCBI Taxonomy" id="2052148"/>
    <lineage>
        <taxon>Bacteria</taxon>
        <taxon>Bacteria division WOR-3</taxon>
    </lineage>
</organism>
<feature type="transmembrane region" description="Helical" evidence="1">
    <location>
        <begin position="225"/>
        <end position="247"/>
    </location>
</feature>
<dbReference type="InterPro" id="IPR011701">
    <property type="entry name" value="MFS"/>
</dbReference>
<feature type="transmembrane region" description="Helical" evidence="1">
    <location>
        <begin position="64"/>
        <end position="82"/>
    </location>
</feature>
<dbReference type="AlphaFoldDB" id="A0A7V3NTF2"/>
<protein>
    <submittedName>
        <fullName evidence="2">MFS transporter</fullName>
    </submittedName>
</protein>
<evidence type="ECO:0000256" key="1">
    <source>
        <dbReference type="SAM" id="Phobius"/>
    </source>
</evidence>
<dbReference type="InterPro" id="IPR036259">
    <property type="entry name" value="MFS_trans_sf"/>
</dbReference>
<proteinExistence type="predicted"/>
<dbReference type="GO" id="GO:0022857">
    <property type="term" value="F:transmembrane transporter activity"/>
    <property type="evidence" value="ECO:0007669"/>
    <property type="project" value="InterPro"/>
</dbReference>
<feature type="transmembrane region" description="Helical" evidence="1">
    <location>
        <begin position="259"/>
        <end position="277"/>
    </location>
</feature>
<accession>A0A7V3NTF2</accession>
<dbReference type="Pfam" id="PF07690">
    <property type="entry name" value="MFS_1"/>
    <property type="match status" value="1"/>
</dbReference>
<feature type="transmembrane region" description="Helical" evidence="1">
    <location>
        <begin position="88"/>
        <end position="110"/>
    </location>
</feature>
<name>A0A7V3NTF2_UNCW3</name>
<dbReference type="Gene3D" id="1.20.1250.20">
    <property type="entry name" value="MFS general substrate transporter like domains"/>
    <property type="match status" value="1"/>
</dbReference>
<feature type="transmembrane region" description="Helical" evidence="1">
    <location>
        <begin position="314"/>
        <end position="336"/>
    </location>
</feature>
<feature type="transmembrane region" description="Helical" evidence="1">
    <location>
        <begin position="283"/>
        <end position="302"/>
    </location>
</feature>
<gene>
    <name evidence="2" type="ORF">ENV38_01070</name>
</gene>
<reference evidence="2" key="1">
    <citation type="journal article" date="2020" name="mSystems">
        <title>Genome- and Community-Level Interaction Insights into Carbon Utilization and Element Cycling Functions of Hydrothermarchaeota in Hydrothermal Sediment.</title>
        <authorList>
            <person name="Zhou Z."/>
            <person name="Liu Y."/>
            <person name="Xu W."/>
            <person name="Pan J."/>
            <person name="Luo Z.H."/>
            <person name="Li M."/>
        </authorList>
    </citation>
    <scope>NUCLEOTIDE SEQUENCE [LARGE SCALE GENOMIC DNA]</scope>
    <source>
        <strain evidence="2">SpSt-754</strain>
    </source>
</reference>
<keyword evidence="1" id="KW-0472">Membrane</keyword>
<feature type="transmembrane region" description="Helical" evidence="1">
    <location>
        <begin position="5"/>
        <end position="21"/>
    </location>
</feature>